<accession>A0A942U7I4</accession>
<dbReference type="EC" id="2.7.13.3" evidence="3"/>
<sequence>MSIKKRLLLSYIAMTFIPIVLFALIATALFSAFYTDMAGTGGRKGMPAFWEESAQRRDLIAGVKFMAQTEPERFMDRDFLKKTDEQLNRLQTGLVVLNNNRVSYTSPFVENLELKQPIQEMKTSWTQNRREKSRFSVEKYDIAFSDGTSGTVYFVSDLKSFFAEARKFFPLLFLSLLLVIGLTNGFLTYLVSRSFIQPLYMLKKAANHFKEGNLDHEVKLKRKDEIGELGAAFEEMRARLHESIHLQLQYEENRKELISNISHDLKTPITGIKACVQGIQDGIVDTAAKQDKYMKMIAKKAEDMDVLIDELMLYSKLDLNRLPFHLEPLDIRSFLRDYVEELRIDPRMKGIKLTFSTSNDNPVPVMADREKLSRVMVNIIGNSLKYMDKQEMEILVELFADEEKATVHIRDNGLGIDSEAQQHIFDRFYRADPSRNTETGGSGLGLAIVKQIVEGQGGTVWVESQLGEGTGIYFTLMRVKTIETNSDH</sequence>
<keyword evidence="10" id="KW-0067">ATP-binding</keyword>
<keyword evidence="4" id="KW-1003">Cell membrane</keyword>
<keyword evidence="5" id="KW-0597">Phosphoprotein</keyword>
<evidence type="ECO:0000256" key="1">
    <source>
        <dbReference type="ARBA" id="ARBA00000085"/>
    </source>
</evidence>
<keyword evidence="9 17" id="KW-0418">Kinase</keyword>
<dbReference type="SUPFAM" id="SSF158472">
    <property type="entry name" value="HAMP domain-like"/>
    <property type="match status" value="1"/>
</dbReference>
<dbReference type="CDD" id="cd00082">
    <property type="entry name" value="HisKA"/>
    <property type="match status" value="1"/>
</dbReference>
<feature type="domain" description="HAMP" evidence="16">
    <location>
        <begin position="193"/>
        <end position="245"/>
    </location>
</feature>
<dbReference type="Gene3D" id="3.30.565.10">
    <property type="entry name" value="Histidine kinase-like ATPase, C-terminal domain"/>
    <property type="match status" value="1"/>
</dbReference>
<keyword evidence="12" id="KW-0902">Two-component regulatory system</keyword>
<dbReference type="Pfam" id="PF00672">
    <property type="entry name" value="HAMP"/>
    <property type="match status" value="1"/>
</dbReference>
<reference evidence="17" key="1">
    <citation type="submission" date="2021-05" db="EMBL/GenBank/DDBJ databases">
        <title>Novel Bacillus species.</title>
        <authorList>
            <person name="Liu G."/>
        </authorList>
    </citation>
    <scope>NUCLEOTIDE SEQUENCE</scope>
    <source>
        <strain evidence="17">FJAT-49825</strain>
    </source>
</reference>
<feature type="domain" description="Histidine kinase" evidence="15">
    <location>
        <begin position="260"/>
        <end position="480"/>
    </location>
</feature>
<evidence type="ECO:0000313" key="18">
    <source>
        <dbReference type="Proteomes" id="UP000679749"/>
    </source>
</evidence>
<keyword evidence="11 14" id="KW-1133">Transmembrane helix</keyword>
<dbReference type="Proteomes" id="UP000679749">
    <property type="component" value="Unassembled WGS sequence"/>
</dbReference>
<keyword evidence="13 14" id="KW-0472">Membrane</keyword>
<dbReference type="GO" id="GO:0005524">
    <property type="term" value="F:ATP binding"/>
    <property type="evidence" value="ECO:0007669"/>
    <property type="project" value="UniProtKB-KW"/>
</dbReference>
<proteinExistence type="predicted"/>
<feature type="transmembrane region" description="Helical" evidence="14">
    <location>
        <begin position="7"/>
        <end position="34"/>
    </location>
</feature>
<dbReference type="SUPFAM" id="SSF55874">
    <property type="entry name" value="ATPase domain of HSP90 chaperone/DNA topoisomerase II/histidine kinase"/>
    <property type="match status" value="1"/>
</dbReference>
<evidence type="ECO:0000256" key="7">
    <source>
        <dbReference type="ARBA" id="ARBA00022692"/>
    </source>
</evidence>
<dbReference type="InterPro" id="IPR005467">
    <property type="entry name" value="His_kinase_dom"/>
</dbReference>
<evidence type="ECO:0000256" key="3">
    <source>
        <dbReference type="ARBA" id="ARBA00012438"/>
    </source>
</evidence>
<keyword evidence="7 14" id="KW-0812">Transmembrane</keyword>
<name>A0A942U7I4_9BACI</name>
<dbReference type="InterPro" id="IPR004358">
    <property type="entry name" value="Sig_transdc_His_kin-like_C"/>
</dbReference>
<gene>
    <name evidence="17" type="ORF">KHA99_16000</name>
</gene>
<dbReference type="RefSeq" id="WP_213118470.1">
    <property type="nucleotide sequence ID" value="NZ_JAGYPF010000003.1"/>
</dbReference>
<dbReference type="Pfam" id="PF00512">
    <property type="entry name" value="HisKA"/>
    <property type="match status" value="1"/>
</dbReference>
<evidence type="ECO:0000256" key="8">
    <source>
        <dbReference type="ARBA" id="ARBA00022741"/>
    </source>
</evidence>
<dbReference type="InterPro" id="IPR003660">
    <property type="entry name" value="HAMP_dom"/>
</dbReference>
<organism evidence="17 18">
    <name type="scientific">Neobacillus rhizophilus</name>
    <dbReference type="NCBI Taxonomy" id="2833579"/>
    <lineage>
        <taxon>Bacteria</taxon>
        <taxon>Bacillati</taxon>
        <taxon>Bacillota</taxon>
        <taxon>Bacilli</taxon>
        <taxon>Bacillales</taxon>
        <taxon>Bacillaceae</taxon>
        <taxon>Neobacillus</taxon>
    </lineage>
</organism>
<dbReference type="InterPro" id="IPR036890">
    <property type="entry name" value="HATPase_C_sf"/>
</dbReference>
<dbReference type="GO" id="GO:0000155">
    <property type="term" value="F:phosphorelay sensor kinase activity"/>
    <property type="evidence" value="ECO:0007669"/>
    <property type="project" value="InterPro"/>
</dbReference>
<keyword evidence="8" id="KW-0547">Nucleotide-binding</keyword>
<dbReference type="CDD" id="cd00075">
    <property type="entry name" value="HATPase"/>
    <property type="match status" value="1"/>
</dbReference>
<dbReference type="FunFam" id="3.30.565.10:FF:000006">
    <property type="entry name" value="Sensor histidine kinase WalK"/>
    <property type="match status" value="1"/>
</dbReference>
<keyword evidence="18" id="KW-1185">Reference proteome</keyword>
<dbReference type="CDD" id="cd06225">
    <property type="entry name" value="HAMP"/>
    <property type="match status" value="1"/>
</dbReference>
<dbReference type="PANTHER" id="PTHR45528:SF1">
    <property type="entry name" value="SENSOR HISTIDINE KINASE CPXA"/>
    <property type="match status" value="1"/>
</dbReference>
<dbReference type="InterPro" id="IPR003661">
    <property type="entry name" value="HisK_dim/P_dom"/>
</dbReference>
<dbReference type="PROSITE" id="PS50109">
    <property type="entry name" value="HIS_KIN"/>
    <property type="match status" value="1"/>
</dbReference>
<dbReference type="SMART" id="SM00304">
    <property type="entry name" value="HAMP"/>
    <property type="match status" value="1"/>
</dbReference>
<dbReference type="InterPro" id="IPR036097">
    <property type="entry name" value="HisK_dim/P_sf"/>
</dbReference>
<evidence type="ECO:0000259" key="15">
    <source>
        <dbReference type="PROSITE" id="PS50109"/>
    </source>
</evidence>
<comment type="catalytic activity">
    <reaction evidence="1">
        <text>ATP + protein L-histidine = ADP + protein N-phospho-L-histidine.</text>
        <dbReference type="EC" id="2.7.13.3"/>
    </reaction>
</comment>
<evidence type="ECO:0000256" key="2">
    <source>
        <dbReference type="ARBA" id="ARBA00004651"/>
    </source>
</evidence>
<keyword evidence="6" id="KW-0808">Transferase</keyword>
<comment type="subcellular location">
    <subcellularLocation>
        <location evidence="2">Cell membrane</location>
        <topology evidence="2">Multi-pass membrane protein</topology>
    </subcellularLocation>
</comment>
<evidence type="ECO:0000259" key="16">
    <source>
        <dbReference type="PROSITE" id="PS50885"/>
    </source>
</evidence>
<dbReference type="PANTHER" id="PTHR45528">
    <property type="entry name" value="SENSOR HISTIDINE KINASE CPXA"/>
    <property type="match status" value="1"/>
</dbReference>
<dbReference type="InterPro" id="IPR050398">
    <property type="entry name" value="HssS/ArlS-like"/>
</dbReference>
<comment type="caution">
    <text evidence="17">The sequence shown here is derived from an EMBL/GenBank/DDBJ whole genome shotgun (WGS) entry which is preliminary data.</text>
</comment>
<dbReference type="SUPFAM" id="SSF47384">
    <property type="entry name" value="Homodimeric domain of signal transducing histidine kinase"/>
    <property type="match status" value="1"/>
</dbReference>
<evidence type="ECO:0000256" key="6">
    <source>
        <dbReference type="ARBA" id="ARBA00022679"/>
    </source>
</evidence>
<protein>
    <recommendedName>
        <fullName evidence="3">histidine kinase</fullName>
        <ecNumber evidence="3">2.7.13.3</ecNumber>
    </recommendedName>
</protein>
<evidence type="ECO:0000256" key="11">
    <source>
        <dbReference type="ARBA" id="ARBA00022989"/>
    </source>
</evidence>
<evidence type="ECO:0000256" key="12">
    <source>
        <dbReference type="ARBA" id="ARBA00023012"/>
    </source>
</evidence>
<feature type="transmembrane region" description="Helical" evidence="14">
    <location>
        <begin position="168"/>
        <end position="191"/>
    </location>
</feature>
<dbReference type="SMART" id="SM00387">
    <property type="entry name" value="HATPase_c"/>
    <property type="match status" value="1"/>
</dbReference>
<dbReference type="EMBL" id="JAGYPF010000003">
    <property type="protein sequence ID" value="MBS4213962.1"/>
    <property type="molecule type" value="Genomic_DNA"/>
</dbReference>
<dbReference type="Gene3D" id="1.10.287.130">
    <property type="match status" value="1"/>
</dbReference>
<evidence type="ECO:0000256" key="5">
    <source>
        <dbReference type="ARBA" id="ARBA00022553"/>
    </source>
</evidence>
<evidence type="ECO:0000256" key="4">
    <source>
        <dbReference type="ARBA" id="ARBA00022475"/>
    </source>
</evidence>
<dbReference type="Gene3D" id="6.10.340.10">
    <property type="match status" value="1"/>
</dbReference>
<evidence type="ECO:0000256" key="13">
    <source>
        <dbReference type="ARBA" id="ARBA00023136"/>
    </source>
</evidence>
<dbReference type="SMART" id="SM00388">
    <property type="entry name" value="HisKA"/>
    <property type="match status" value="1"/>
</dbReference>
<dbReference type="Pfam" id="PF02518">
    <property type="entry name" value="HATPase_c"/>
    <property type="match status" value="1"/>
</dbReference>
<evidence type="ECO:0000313" key="17">
    <source>
        <dbReference type="EMBL" id="MBS4213962.1"/>
    </source>
</evidence>
<dbReference type="GO" id="GO:0005886">
    <property type="term" value="C:plasma membrane"/>
    <property type="evidence" value="ECO:0007669"/>
    <property type="project" value="UniProtKB-SubCell"/>
</dbReference>
<evidence type="ECO:0000256" key="10">
    <source>
        <dbReference type="ARBA" id="ARBA00022840"/>
    </source>
</evidence>
<evidence type="ECO:0000256" key="9">
    <source>
        <dbReference type="ARBA" id="ARBA00022777"/>
    </source>
</evidence>
<evidence type="ECO:0000256" key="14">
    <source>
        <dbReference type="SAM" id="Phobius"/>
    </source>
</evidence>
<dbReference type="InterPro" id="IPR003594">
    <property type="entry name" value="HATPase_dom"/>
</dbReference>
<dbReference type="AlphaFoldDB" id="A0A942U7I4"/>
<dbReference type="PROSITE" id="PS50885">
    <property type="entry name" value="HAMP"/>
    <property type="match status" value="1"/>
</dbReference>
<dbReference type="PRINTS" id="PR00344">
    <property type="entry name" value="BCTRLSENSOR"/>
</dbReference>